<dbReference type="InterPro" id="IPR029069">
    <property type="entry name" value="HotDog_dom_sf"/>
</dbReference>
<name>A0A1G7SZ75_9GAMM</name>
<organism evidence="2 3">
    <name type="scientific">Onishia taeanensis</name>
    <dbReference type="NCBI Taxonomy" id="284577"/>
    <lineage>
        <taxon>Bacteria</taxon>
        <taxon>Pseudomonadati</taxon>
        <taxon>Pseudomonadota</taxon>
        <taxon>Gammaproteobacteria</taxon>
        <taxon>Oceanospirillales</taxon>
        <taxon>Halomonadaceae</taxon>
        <taxon>Onishia</taxon>
    </lineage>
</organism>
<feature type="domain" description="Thioesterase putative" evidence="1">
    <location>
        <begin position="20"/>
        <end position="159"/>
    </location>
</feature>
<dbReference type="SUPFAM" id="SSF54637">
    <property type="entry name" value="Thioesterase/thiol ester dehydrase-isomerase"/>
    <property type="match status" value="1"/>
</dbReference>
<reference evidence="2 3" key="1">
    <citation type="submission" date="2016-10" db="EMBL/GenBank/DDBJ databases">
        <authorList>
            <person name="de Groot N.N."/>
        </authorList>
    </citation>
    <scope>NUCLEOTIDE SEQUENCE [LARGE SCALE GENOMIC DNA]</scope>
    <source>
        <strain evidence="2 3">BH539</strain>
    </source>
</reference>
<dbReference type="Proteomes" id="UP000198641">
    <property type="component" value="Unassembled WGS sequence"/>
</dbReference>
<evidence type="ECO:0000259" key="1">
    <source>
        <dbReference type="Pfam" id="PF09500"/>
    </source>
</evidence>
<dbReference type="Gene3D" id="3.10.129.10">
    <property type="entry name" value="Hotdog Thioesterase"/>
    <property type="match status" value="1"/>
</dbReference>
<dbReference type="Pfam" id="PF09500">
    <property type="entry name" value="YiiD_C"/>
    <property type="match status" value="1"/>
</dbReference>
<evidence type="ECO:0000313" key="3">
    <source>
        <dbReference type="Proteomes" id="UP000198641"/>
    </source>
</evidence>
<dbReference type="AlphaFoldDB" id="A0A1G7SZ75"/>
<keyword evidence="3" id="KW-1185">Reference proteome</keyword>
<sequence length="160" mass="17395">MPHPRLALPAAGQGDDLSAFRHWLEAAIPLVPQLGIQDMHWQHDTLVWSLSLAPNLNDKGTGFGGSLAAQTTLIGWSWVTLWLRSQGREQNVVVADASQRFKAPVTGDYRILCRPEDPAGQAALAERLASRGKGRIALVQELYSGDTLCLTARGDYAVLP</sequence>
<dbReference type="STRING" id="284577.SAMN05216571_10835"/>
<proteinExistence type="predicted"/>
<dbReference type="EMBL" id="FNCI01000008">
    <property type="protein sequence ID" value="SDG27719.1"/>
    <property type="molecule type" value="Genomic_DNA"/>
</dbReference>
<protein>
    <submittedName>
        <fullName evidence="2">Thioesterase domain-containing protein, putative</fullName>
    </submittedName>
</protein>
<accession>A0A1G7SZ75</accession>
<evidence type="ECO:0000313" key="2">
    <source>
        <dbReference type="EMBL" id="SDG27719.1"/>
    </source>
</evidence>
<gene>
    <name evidence="2" type="ORF">SAMN05216571_10835</name>
</gene>
<dbReference type="InterPro" id="IPR012660">
    <property type="entry name" value="YiiD_C"/>
</dbReference>